<dbReference type="RefSeq" id="WP_158034322.1">
    <property type="nucleotide sequence ID" value="NZ_ML708621.1"/>
</dbReference>
<feature type="domain" description="Cyclodeaminase/cyclohydrolase" evidence="1">
    <location>
        <begin position="6"/>
        <end position="174"/>
    </location>
</feature>
<protein>
    <submittedName>
        <fullName evidence="2">Cyclodeaminase/cyclohydrolase family protein</fullName>
    </submittedName>
</protein>
<dbReference type="Proteomes" id="UP000325957">
    <property type="component" value="Unassembled WGS sequence"/>
</dbReference>
<dbReference type="InterPro" id="IPR007044">
    <property type="entry name" value="Cyclodeamin/CycHdrlase"/>
</dbReference>
<evidence type="ECO:0000313" key="2">
    <source>
        <dbReference type="EMBL" id="KAA9393679.1"/>
    </source>
</evidence>
<sequence>MIRHATIEQYVEQLASGEPTPGGGATAAIEVAHGAGLVAMAARFSDQEDLAGQCGALASRALGLSDDDEQAFAQVAEAYDLPREDERQRRERSNRIQQALRAATAPPKEIAEAAAQVVDLAGKVLAGCNPNVLSDVGAGLGAVRGAVVAAVLTLETDLAPLHDEGVRAGIHENLQAAEDLIARSDDLIREVRGRIRG</sequence>
<evidence type="ECO:0000313" key="3">
    <source>
        <dbReference type="Proteomes" id="UP000325957"/>
    </source>
</evidence>
<dbReference type="AlphaFoldDB" id="A0A5J5KVG2"/>
<comment type="caution">
    <text evidence="2">The sequence shown here is derived from an EMBL/GenBank/DDBJ whole genome shotgun (WGS) entry which is preliminary data.</text>
</comment>
<reference evidence="2 3" key="1">
    <citation type="submission" date="2019-05" db="EMBL/GenBank/DDBJ databases">
        <title>Kocuria coralli sp. nov., a novel actinobacterium isolated from coral reef seawater.</title>
        <authorList>
            <person name="Li J."/>
        </authorList>
    </citation>
    <scope>NUCLEOTIDE SEQUENCE [LARGE SCALE GENOMIC DNA]</scope>
    <source>
        <strain evidence="2 3">SCSIO 13007</strain>
    </source>
</reference>
<keyword evidence="2" id="KW-0378">Hydrolase</keyword>
<evidence type="ECO:0000259" key="1">
    <source>
        <dbReference type="Pfam" id="PF04961"/>
    </source>
</evidence>
<dbReference type="Pfam" id="PF04961">
    <property type="entry name" value="FTCD_C"/>
    <property type="match status" value="1"/>
</dbReference>
<organism evidence="2 3">
    <name type="scientific">Kocuria coralli</name>
    <dbReference type="NCBI Taxonomy" id="1461025"/>
    <lineage>
        <taxon>Bacteria</taxon>
        <taxon>Bacillati</taxon>
        <taxon>Actinomycetota</taxon>
        <taxon>Actinomycetes</taxon>
        <taxon>Micrococcales</taxon>
        <taxon>Micrococcaceae</taxon>
        <taxon>Kocuria</taxon>
    </lineage>
</organism>
<dbReference type="SUPFAM" id="SSF101262">
    <property type="entry name" value="Methenyltetrahydrofolate cyclohydrolase-like"/>
    <property type="match status" value="1"/>
</dbReference>
<dbReference type="EMBL" id="SZWF01000015">
    <property type="protein sequence ID" value="KAA9393679.1"/>
    <property type="molecule type" value="Genomic_DNA"/>
</dbReference>
<name>A0A5J5KVG2_9MICC</name>
<proteinExistence type="predicted"/>
<dbReference type="GO" id="GO:0016787">
    <property type="term" value="F:hydrolase activity"/>
    <property type="evidence" value="ECO:0007669"/>
    <property type="project" value="UniProtKB-KW"/>
</dbReference>
<dbReference type="OrthoDB" id="5192822at2"/>
<gene>
    <name evidence="2" type="ORF">FCK90_10870</name>
</gene>
<dbReference type="Gene3D" id="1.20.120.680">
    <property type="entry name" value="Formiminotetrahydrofolate cyclodeaminase monomer, up-and-down helical bundle"/>
    <property type="match status" value="1"/>
</dbReference>
<accession>A0A5J5KVG2</accession>
<keyword evidence="3" id="KW-1185">Reference proteome</keyword>
<dbReference type="InterPro" id="IPR036178">
    <property type="entry name" value="Formintransfe-cycloase-like_sf"/>
</dbReference>